<evidence type="ECO:0000313" key="1">
    <source>
        <dbReference type="EMBL" id="KAJ9127313.1"/>
    </source>
</evidence>
<name>A0ACC2XTF5_9TREE</name>
<sequence>MRGGGGGGCNGGKVVKLGLKDVGEVVRDVARELGERGLNTPLLFSNQALDLSPSKIRLFIQSYIATLTSHPASTHAVTAYRNNLRLCQPYELAWFLRWALGRVVRLVREEHSSPGADRSRVVDVREREVRGLVDWAEYEIWRGKERGESRRSVFFGTLLIRTTLAAKHFPVSFVDSFFAAFPPELSLILQTLFTLLSRFTAHSHISGLTPVTISSLFGPLIFGLEDASFTATHAAYIRAAGATEHLLLAFIRAQAAAHDRLKGDFPRTLREWVQGYPTAPGMIISDRELDLGLPRKGVQAVPVHVIQRNVRSYTRDLIKSHVDWVRGYEAQLGTKWKPWEDVAGMGAAPGCASLPVVTEWHRLRLRLKTTKSLQSPHSSLAGKAKATHELGSAAHAKALAGEDDWGLFEDSGFDPGDDFKEKLRFDLSEGAKQQVTSKRMTMTWDDFTSPSGGFDRAPDALADSLAITQPLVQEHLQHWSEERNELRKQLRKGYKELPSFEAYEHRFRVIEKEGESGSGVWVEEPFLDVWADLLVSGGWMETDELTYRPANWVILEYQKSHSSNESAAPVFVFEEFVPSQYQDALRHPKVKRLGIFKRFPRYSNQEKEVHKKSPSSGKEAKFEAQIRKGNYTKVVTLSKPTGSSIVSSPPPNSPQTPRSDRQYRSFDTQTSPSDYSPPNKHTSFKFLDRLTKVSPKRSSVQGQLLGSCTNLQVRTMLDDDGDGCRYPTKAANLESDDRGRWIGVLAANGARAMDVQISPPLVQHASHLATPGFRVLSRSTSMSPPESYTPVTPAKGAFQNDKRIQYQSILPAETFRSVSRSESPSPPLSFIISTKPSSDTLPDSGIPRHDPTRLDLDVKRMARPARVTDHILHHGGKSIHSIAAQVKINRSGTCAQ</sequence>
<reference evidence="1" key="1">
    <citation type="submission" date="2023-04" db="EMBL/GenBank/DDBJ databases">
        <title>Draft Genome sequencing of Naganishia species isolated from polar environments using Oxford Nanopore Technology.</title>
        <authorList>
            <person name="Leo P."/>
            <person name="Venkateswaran K."/>
        </authorList>
    </citation>
    <scope>NUCLEOTIDE SEQUENCE</scope>
    <source>
        <strain evidence="1">DBVPG 5303</strain>
    </source>
</reference>
<comment type="caution">
    <text evidence="1">The sequence shown here is derived from an EMBL/GenBank/DDBJ whole genome shotgun (WGS) entry which is preliminary data.</text>
</comment>
<gene>
    <name evidence="1" type="ORF">QFC24_000720</name>
</gene>
<dbReference type="EMBL" id="JASBWV010000002">
    <property type="protein sequence ID" value="KAJ9127313.1"/>
    <property type="molecule type" value="Genomic_DNA"/>
</dbReference>
<protein>
    <submittedName>
        <fullName evidence="1">Uncharacterized protein</fullName>
    </submittedName>
</protein>
<dbReference type="Proteomes" id="UP001234202">
    <property type="component" value="Unassembled WGS sequence"/>
</dbReference>
<proteinExistence type="predicted"/>
<organism evidence="1 2">
    <name type="scientific">Naganishia onofrii</name>
    <dbReference type="NCBI Taxonomy" id="1851511"/>
    <lineage>
        <taxon>Eukaryota</taxon>
        <taxon>Fungi</taxon>
        <taxon>Dikarya</taxon>
        <taxon>Basidiomycota</taxon>
        <taxon>Agaricomycotina</taxon>
        <taxon>Tremellomycetes</taxon>
        <taxon>Filobasidiales</taxon>
        <taxon>Filobasidiaceae</taxon>
        <taxon>Naganishia</taxon>
    </lineage>
</organism>
<evidence type="ECO:0000313" key="2">
    <source>
        <dbReference type="Proteomes" id="UP001234202"/>
    </source>
</evidence>
<accession>A0ACC2XTF5</accession>
<keyword evidence="2" id="KW-1185">Reference proteome</keyword>